<dbReference type="PANTHER" id="PTHR33112">
    <property type="entry name" value="DOMAIN PROTEIN, PUTATIVE-RELATED"/>
    <property type="match status" value="1"/>
</dbReference>
<proteinExistence type="predicted"/>
<comment type="caution">
    <text evidence="2">The sequence shown here is derived from an EMBL/GenBank/DDBJ whole genome shotgun (WGS) entry which is preliminary data.</text>
</comment>
<name>A0ABR3QIG2_9PLEO</name>
<organism evidence="2 3">
    <name type="scientific">Paraconiothyrium brasiliense</name>
    <dbReference type="NCBI Taxonomy" id="300254"/>
    <lineage>
        <taxon>Eukaryota</taxon>
        <taxon>Fungi</taxon>
        <taxon>Dikarya</taxon>
        <taxon>Ascomycota</taxon>
        <taxon>Pezizomycotina</taxon>
        <taxon>Dothideomycetes</taxon>
        <taxon>Pleosporomycetidae</taxon>
        <taxon>Pleosporales</taxon>
        <taxon>Massarineae</taxon>
        <taxon>Didymosphaeriaceae</taxon>
        <taxon>Paraconiothyrium</taxon>
    </lineage>
</organism>
<sequence length="390" mass="44268">MASIFRCADIVLCAASASNSTEGCSIDEALEPASSFPFPSALSYQSNTSSQVHDVPRTQLFIRRDDGARSSLETCPIQKRGWIFQEILLAQRVLYFVNGQMIWQCHGLLQSEDGHISKTQTPGILRIDNDRILSSAPLYDLKKQFRIGMDKHVWWHILKDFFKRVFTKPEDTLPSLAGLIDVWKEHTGDDPVLGLWRKDLPFHMCWFFGPAFSIGDRVRGQPSWCWTTVPQSNRAILRHASCNIARSAEIIWQAAIRAIDIQWEGRPFVSRLKHARLSIYRVRATKGAFNQAISYLWDDKEEYGSRKAEAVEVLPLIITKSVDEDQTEGDRFHMHALLLEPSHMANGHAGYRRKGYADFISSSDYVDTDIDQQADEIIGGIEVIDVITVV</sequence>
<dbReference type="Proteomes" id="UP001521785">
    <property type="component" value="Unassembled WGS sequence"/>
</dbReference>
<evidence type="ECO:0000313" key="2">
    <source>
        <dbReference type="EMBL" id="KAL1591738.1"/>
    </source>
</evidence>
<keyword evidence="3" id="KW-1185">Reference proteome</keyword>
<protein>
    <recommendedName>
        <fullName evidence="1">Heterokaryon incompatibility domain-containing protein</fullName>
    </recommendedName>
</protein>
<accession>A0ABR3QIG2</accession>
<reference evidence="2 3" key="1">
    <citation type="submission" date="2024-02" db="EMBL/GenBank/DDBJ databases">
        <title>De novo assembly and annotation of 12 fungi associated with fruit tree decline syndrome in Ontario, Canada.</title>
        <authorList>
            <person name="Sulman M."/>
            <person name="Ellouze W."/>
            <person name="Ilyukhin E."/>
        </authorList>
    </citation>
    <scope>NUCLEOTIDE SEQUENCE [LARGE SCALE GENOMIC DNA]</scope>
    <source>
        <strain evidence="2 3">M42-189</strain>
    </source>
</reference>
<evidence type="ECO:0000259" key="1">
    <source>
        <dbReference type="Pfam" id="PF06985"/>
    </source>
</evidence>
<dbReference type="InterPro" id="IPR010730">
    <property type="entry name" value="HET"/>
</dbReference>
<gene>
    <name evidence="2" type="ORF">SLS60_011737</name>
</gene>
<dbReference type="EMBL" id="JAKJXO020000023">
    <property type="protein sequence ID" value="KAL1591738.1"/>
    <property type="molecule type" value="Genomic_DNA"/>
</dbReference>
<evidence type="ECO:0000313" key="3">
    <source>
        <dbReference type="Proteomes" id="UP001521785"/>
    </source>
</evidence>
<dbReference type="Pfam" id="PF06985">
    <property type="entry name" value="HET"/>
    <property type="match status" value="1"/>
</dbReference>
<dbReference type="PANTHER" id="PTHR33112:SF16">
    <property type="entry name" value="HETEROKARYON INCOMPATIBILITY DOMAIN-CONTAINING PROTEIN"/>
    <property type="match status" value="1"/>
</dbReference>
<feature type="domain" description="Heterokaryon incompatibility" evidence="1">
    <location>
        <begin position="1"/>
        <end position="86"/>
    </location>
</feature>